<evidence type="ECO:0000256" key="1">
    <source>
        <dbReference type="SAM" id="MobiDB-lite"/>
    </source>
</evidence>
<proteinExistence type="predicted"/>
<dbReference type="EMBL" id="JAYMYS010000003">
    <property type="protein sequence ID" value="KAK7400464.1"/>
    <property type="molecule type" value="Genomic_DNA"/>
</dbReference>
<evidence type="ECO:0000313" key="3">
    <source>
        <dbReference type="Proteomes" id="UP001386955"/>
    </source>
</evidence>
<protein>
    <submittedName>
        <fullName evidence="2">Uncharacterized protein</fullName>
    </submittedName>
</protein>
<name>A0AAN9XNV2_PSOTE</name>
<evidence type="ECO:0000313" key="2">
    <source>
        <dbReference type="EMBL" id="KAK7400464.1"/>
    </source>
</evidence>
<comment type="caution">
    <text evidence="2">The sequence shown here is derived from an EMBL/GenBank/DDBJ whole genome shotgun (WGS) entry which is preliminary data.</text>
</comment>
<dbReference type="Proteomes" id="UP001386955">
    <property type="component" value="Unassembled WGS sequence"/>
</dbReference>
<organism evidence="2 3">
    <name type="scientific">Psophocarpus tetragonolobus</name>
    <name type="common">Winged bean</name>
    <name type="synonym">Dolichos tetragonolobus</name>
    <dbReference type="NCBI Taxonomy" id="3891"/>
    <lineage>
        <taxon>Eukaryota</taxon>
        <taxon>Viridiplantae</taxon>
        <taxon>Streptophyta</taxon>
        <taxon>Embryophyta</taxon>
        <taxon>Tracheophyta</taxon>
        <taxon>Spermatophyta</taxon>
        <taxon>Magnoliopsida</taxon>
        <taxon>eudicotyledons</taxon>
        <taxon>Gunneridae</taxon>
        <taxon>Pentapetalae</taxon>
        <taxon>rosids</taxon>
        <taxon>fabids</taxon>
        <taxon>Fabales</taxon>
        <taxon>Fabaceae</taxon>
        <taxon>Papilionoideae</taxon>
        <taxon>50 kb inversion clade</taxon>
        <taxon>NPAAA clade</taxon>
        <taxon>indigoferoid/millettioid clade</taxon>
        <taxon>Phaseoleae</taxon>
        <taxon>Psophocarpus</taxon>
    </lineage>
</organism>
<sequence length="114" mass="13449">MQLQNLSQHRMRINVLYRRSKPIKAKKNVRSSLDGSSRDDSYSSERSKSYSRSLSRSSEKDYRKSPCLRKNGRSPNEKKYQTPSRSKSPRGNDRGLSRSHSWSYRYGFSKYFID</sequence>
<gene>
    <name evidence="2" type="ORF">VNO78_11672</name>
</gene>
<dbReference type="AlphaFoldDB" id="A0AAN9XNV2"/>
<feature type="compositionally biased region" description="Basic residues" evidence="1">
    <location>
        <begin position="18"/>
        <end position="29"/>
    </location>
</feature>
<accession>A0AAN9XNV2</accession>
<feature type="compositionally biased region" description="Basic and acidic residues" evidence="1">
    <location>
        <begin position="36"/>
        <end position="48"/>
    </location>
</feature>
<keyword evidence="3" id="KW-1185">Reference proteome</keyword>
<feature type="region of interest" description="Disordered" evidence="1">
    <location>
        <begin position="1"/>
        <end position="100"/>
    </location>
</feature>
<reference evidence="2 3" key="1">
    <citation type="submission" date="2024-01" db="EMBL/GenBank/DDBJ databases">
        <title>The genomes of 5 underutilized Papilionoideae crops provide insights into root nodulation and disease resistanc.</title>
        <authorList>
            <person name="Jiang F."/>
        </authorList>
    </citation>
    <scope>NUCLEOTIDE SEQUENCE [LARGE SCALE GENOMIC DNA]</scope>
    <source>
        <strain evidence="2">DUOXIRENSHENG_FW03</strain>
        <tissue evidence="2">Leaves</tissue>
    </source>
</reference>